<keyword evidence="6 8" id="KW-1133">Transmembrane helix</keyword>
<evidence type="ECO:0000256" key="7">
    <source>
        <dbReference type="ARBA" id="ARBA00023136"/>
    </source>
</evidence>
<accession>A0A7V4DDN2</accession>
<dbReference type="Pfam" id="PF02535">
    <property type="entry name" value="Zip"/>
    <property type="match status" value="1"/>
</dbReference>
<dbReference type="AlphaFoldDB" id="A0A7V4DDN2"/>
<dbReference type="GO" id="GO:0005886">
    <property type="term" value="C:plasma membrane"/>
    <property type="evidence" value="ECO:0007669"/>
    <property type="project" value="UniProtKB-SubCell"/>
</dbReference>
<feature type="transmembrane region" description="Helical" evidence="8">
    <location>
        <begin position="229"/>
        <end position="248"/>
    </location>
</feature>
<feature type="transmembrane region" description="Helical" evidence="8">
    <location>
        <begin position="41"/>
        <end position="62"/>
    </location>
</feature>
<feature type="transmembrane region" description="Helical" evidence="8">
    <location>
        <begin position="68"/>
        <end position="87"/>
    </location>
</feature>
<comment type="caution">
    <text evidence="9">The sequence shown here is derived from an EMBL/GenBank/DDBJ whole genome shotgun (WGS) entry which is preliminary data.</text>
</comment>
<comment type="subcellular location">
    <subcellularLocation>
        <location evidence="1">Cell membrane</location>
        <topology evidence="1">Multi-pass membrane protein</topology>
    </subcellularLocation>
</comment>
<gene>
    <name evidence="9" type="ORF">ENV30_04340</name>
</gene>
<evidence type="ECO:0000256" key="4">
    <source>
        <dbReference type="ARBA" id="ARBA00022692"/>
    </source>
</evidence>
<evidence type="ECO:0000256" key="8">
    <source>
        <dbReference type="SAM" id="Phobius"/>
    </source>
</evidence>
<keyword evidence="3" id="KW-1003">Cell membrane</keyword>
<proteinExistence type="inferred from homology"/>
<feature type="transmembrane region" description="Helical" evidence="8">
    <location>
        <begin position="107"/>
        <end position="129"/>
    </location>
</feature>
<dbReference type="PANTHER" id="PTHR11040">
    <property type="entry name" value="ZINC/IRON TRANSPORTER"/>
    <property type="match status" value="1"/>
</dbReference>
<keyword evidence="5" id="KW-0862">Zinc</keyword>
<evidence type="ECO:0000256" key="6">
    <source>
        <dbReference type="ARBA" id="ARBA00022989"/>
    </source>
</evidence>
<feature type="transmembrane region" description="Helical" evidence="8">
    <location>
        <begin position="170"/>
        <end position="191"/>
    </location>
</feature>
<evidence type="ECO:0000256" key="5">
    <source>
        <dbReference type="ARBA" id="ARBA00022833"/>
    </source>
</evidence>
<organism evidence="9">
    <name type="scientific">Candidatus Caldatribacterium californiense</name>
    <dbReference type="NCBI Taxonomy" id="1454726"/>
    <lineage>
        <taxon>Bacteria</taxon>
        <taxon>Pseudomonadati</taxon>
        <taxon>Atribacterota</taxon>
        <taxon>Atribacteria</taxon>
        <taxon>Atribacterales</taxon>
        <taxon>Candidatus Caldatribacteriaceae</taxon>
        <taxon>Candidatus Caldatribacterium</taxon>
    </lineage>
</organism>
<comment type="similarity">
    <text evidence="2">Belongs to the ZIP transporter (TC 2.A.5) family.</text>
</comment>
<dbReference type="GO" id="GO:0005385">
    <property type="term" value="F:zinc ion transmembrane transporter activity"/>
    <property type="evidence" value="ECO:0007669"/>
    <property type="project" value="TreeGrafter"/>
</dbReference>
<evidence type="ECO:0000256" key="1">
    <source>
        <dbReference type="ARBA" id="ARBA00004651"/>
    </source>
</evidence>
<name>A0A7V4DDN2_9BACT</name>
<feature type="transmembrane region" description="Helical" evidence="8">
    <location>
        <begin position="141"/>
        <end position="163"/>
    </location>
</feature>
<keyword evidence="4 8" id="KW-0812">Transmembrane</keyword>
<dbReference type="InterPro" id="IPR003689">
    <property type="entry name" value="ZIP"/>
</dbReference>
<feature type="transmembrane region" description="Helical" evidence="8">
    <location>
        <begin position="6"/>
        <end position="29"/>
    </location>
</feature>
<protein>
    <submittedName>
        <fullName evidence="9">ZIP family metal transporter</fullName>
    </submittedName>
</protein>
<evidence type="ECO:0000256" key="3">
    <source>
        <dbReference type="ARBA" id="ARBA00022475"/>
    </source>
</evidence>
<dbReference type="EMBL" id="DTFV01000059">
    <property type="protein sequence ID" value="HGI30523.1"/>
    <property type="molecule type" value="Genomic_DNA"/>
</dbReference>
<feature type="transmembrane region" description="Helical" evidence="8">
    <location>
        <begin position="197"/>
        <end position="217"/>
    </location>
</feature>
<sequence>MNHLLWGIVASTLTGFATALGAIPVFFSSLHALSHRLKDELLGFAAGVMLAATAFSLLVPAIEQGGTWVTVAGVLAGAALLDLLDRIVPHEHFEKGKEGPASKLRKIWLFVLAITLHNFPEGLAVGVSFGSKNIADGITVAMAIGLQNIPEGLAVAVSLLGAGYSREKSFLYALLTGLVEPLGGILGVGLISMMYAFLPFGLALAAGAMLFVIGDEIIPETHHGPSARYATYALLVGFVVMMGLDTVFG</sequence>
<dbReference type="PANTHER" id="PTHR11040:SF211">
    <property type="entry name" value="ZINC TRANSPORTER ZIP11"/>
    <property type="match status" value="1"/>
</dbReference>
<keyword evidence="7 8" id="KW-0472">Membrane</keyword>
<evidence type="ECO:0000313" key="9">
    <source>
        <dbReference type="EMBL" id="HGI30523.1"/>
    </source>
</evidence>
<reference evidence="9" key="1">
    <citation type="journal article" date="2020" name="mSystems">
        <title>Genome- and Community-Level Interaction Insights into Carbon Utilization and Element Cycling Functions of Hydrothermarchaeota in Hydrothermal Sediment.</title>
        <authorList>
            <person name="Zhou Z."/>
            <person name="Liu Y."/>
            <person name="Xu W."/>
            <person name="Pan J."/>
            <person name="Luo Z.H."/>
            <person name="Li M."/>
        </authorList>
    </citation>
    <scope>NUCLEOTIDE SEQUENCE [LARGE SCALE GENOMIC DNA]</scope>
    <source>
        <strain evidence="9">SpSt-747</strain>
    </source>
</reference>
<evidence type="ECO:0000256" key="2">
    <source>
        <dbReference type="ARBA" id="ARBA00006939"/>
    </source>
</evidence>